<dbReference type="PATRIC" id="fig|476652.3.peg.1330"/>
<evidence type="ECO:0000313" key="5">
    <source>
        <dbReference type="Proteomes" id="UP000036356"/>
    </source>
</evidence>
<dbReference type="STRING" id="476652.DEAC_c12930"/>
<keyword evidence="1 4" id="KW-0808">Transferase</keyword>
<evidence type="ECO:0000259" key="3">
    <source>
        <dbReference type="PROSITE" id="PS51186"/>
    </source>
</evidence>
<keyword evidence="5" id="KW-1185">Reference proteome</keyword>
<accession>A0A0J1FTL9</accession>
<comment type="caution">
    <text evidence="4">The sequence shown here is derived from an EMBL/GenBank/DDBJ whole genome shotgun (WGS) entry which is preliminary data.</text>
</comment>
<feature type="domain" description="N-acetyltransferase" evidence="3">
    <location>
        <begin position="1"/>
        <end position="146"/>
    </location>
</feature>
<dbReference type="PROSITE" id="PS51186">
    <property type="entry name" value="GNAT"/>
    <property type="match status" value="1"/>
</dbReference>
<dbReference type="CDD" id="cd04301">
    <property type="entry name" value="NAT_SF"/>
    <property type="match status" value="1"/>
</dbReference>
<proteinExistence type="predicted"/>
<dbReference type="RefSeq" id="WP_047809184.1">
    <property type="nucleotide sequence ID" value="NZ_LDZY01000004.1"/>
</dbReference>
<evidence type="ECO:0000256" key="1">
    <source>
        <dbReference type="ARBA" id="ARBA00022679"/>
    </source>
</evidence>
<sequence>MLIRQAREQDLSSIVNLLQAMDGEEKIDYGEAVTIWQKMKEYPYYKVFVVEDSDQIIAACSLIILENLGHRGTKLALAESVIVAANYRGSGIGSMLMHFIMDEAKEGNCYKLMLSSNKKRLQAHAFYQKLGFQQHGISFAVELNQY</sequence>
<dbReference type="Gene3D" id="3.40.630.30">
    <property type="match status" value="1"/>
</dbReference>
<reference evidence="4 5" key="1">
    <citation type="submission" date="2015-06" db="EMBL/GenBank/DDBJ databases">
        <title>Draft genome of the moderately acidophilic sulfate reducer Candidatus Desulfosporosinus acididurans strain M1.</title>
        <authorList>
            <person name="Poehlein A."/>
            <person name="Petzsch P."/>
            <person name="Johnson B.D."/>
            <person name="Schloemann M."/>
            <person name="Daniel R."/>
            <person name="Muehling M."/>
        </authorList>
    </citation>
    <scope>NUCLEOTIDE SEQUENCE [LARGE SCALE GENOMIC DNA]</scope>
    <source>
        <strain evidence="4 5">M1</strain>
    </source>
</reference>
<dbReference type="PANTHER" id="PTHR43877">
    <property type="entry name" value="AMINOALKYLPHOSPHONATE N-ACETYLTRANSFERASE-RELATED-RELATED"/>
    <property type="match status" value="1"/>
</dbReference>
<evidence type="ECO:0000313" key="4">
    <source>
        <dbReference type="EMBL" id="KLU66627.1"/>
    </source>
</evidence>
<dbReference type="InterPro" id="IPR050832">
    <property type="entry name" value="Bact_Acetyltransf"/>
</dbReference>
<name>A0A0J1FTL9_9FIRM</name>
<dbReference type="Proteomes" id="UP000036356">
    <property type="component" value="Unassembled WGS sequence"/>
</dbReference>
<evidence type="ECO:0000256" key="2">
    <source>
        <dbReference type="ARBA" id="ARBA00023315"/>
    </source>
</evidence>
<dbReference type="EMBL" id="LDZY01000004">
    <property type="protein sequence ID" value="KLU66627.1"/>
    <property type="molecule type" value="Genomic_DNA"/>
</dbReference>
<organism evidence="4 5">
    <name type="scientific">Desulfosporosinus acididurans</name>
    <dbReference type="NCBI Taxonomy" id="476652"/>
    <lineage>
        <taxon>Bacteria</taxon>
        <taxon>Bacillati</taxon>
        <taxon>Bacillota</taxon>
        <taxon>Clostridia</taxon>
        <taxon>Eubacteriales</taxon>
        <taxon>Desulfitobacteriaceae</taxon>
        <taxon>Desulfosporosinus</taxon>
    </lineage>
</organism>
<dbReference type="InterPro" id="IPR000182">
    <property type="entry name" value="GNAT_dom"/>
</dbReference>
<dbReference type="PANTHER" id="PTHR43877:SF1">
    <property type="entry name" value="ACETYLTRANSFERASE"/>
    <property type="match status" value="1"/>
</dbReference>
<dbReference type="AlphaFoldDB" id="A0A0J1FTL9"/>
<keyword evidence="2" id="KW-0012">Acyltransferase</keyword>
<dbReference type="InterPro" id="IPR016181">
    <property type="entry name" value="Acyl_CoA_acyltransferase"/>
</dbReference>
<gene>
    <name evidence="4" type="ORF">DEAC_c12930</name>
</gene>
<dbReference type="Pfam" id="PF00583">
    <property type="entry name" value="Acetyltransf_1"/>
    <property type="match status" value="1"/>
</dbReference>
<dbReference type="SUPFAM" id="SSF55729">
    <property type="entry name" value="Acyl-CoA N-acyltransferases (Nat)"/>
    <property type="match status" value="1"/>
</dbReference>
<protein>
    <submittedName>
        <fullName evidence="4">Putative acetyltransferase</fullName>
    </submittedName>
</protein>
<dbReference type="GO" id="GO:0016747">
    <property type="term" value="F:acyltransferase activity, transferring groups other than amino-acyl groups"/>
    <property type="evidence" value="ECO:0007669"/>
    <property type="project" value="InterPro"/>
</dbReference>